<dbReference type="InterPro" id="IPR020472">
    <property type="entry name" value="WD40_PAC1"/>
</dbReference>
<evidence type="ECO:0000313" key="7">
    <source>
        <dbReference type="EMBL" id="EAZ89783.1"/>
    </source>
</evidence>
<feature type="repeat" description="WD" evidence="3">
    <location>
        <begin position="1221"/>
        <end position="1254"/>
    </location>
</feature>
<dbReference type="CDD" id="cd00200">
    <property type="entry name" value="WD40"/>
    <property type="match status" value="1"/>
</dbReference>
<dbReference type="Gene3D" id="3.40.50.300">
    <property type="entry name" value="P-loop containing nucleotide triphosphate hydrolases"/>
    <property type="match status" value="1"/>
</dbReference>
<feature type="repeat" description="WD" evidence="3">
    <location>
        <begin position="1261"/>
        <end position="1293"/>
    </location>
</feature>
<dbReference type="eggNOG" id="COG2319">
    <property type="taxonomic scope" value="Bacteria"/>
</dbReference>
<dbReference type="InterPro" id="IPR027417">
    <property type="entry name" value="P-loop_NTPase"/>
</dbReference>
<evidence type="ECO:0000259" key="5">
    <source>
        <dbReference type="Pfam" id="PF00656"/>
    </source>
</evidence>
<dbReference type="RefSeq" id="WP_008277146.1">
    <property type="nucleotide sequence ID" value="NZ_AAXW01000037.1"/>
</dbReference>
<dbReference type="SMART" id="SM00320">
    <property type="entry name" value="WD40"/>
    <property type="match status" value="12"/>
</dbReference>
<dbReference type="InterPro" id="IPR036322">
    <property type="entry name" value="WD40_repeat_dom_sf"/>
</dbReference>
<feature type="domain" description="Peptidase C14 caspase" evidence="5">
    <location>
        <begin position="7"/>
        <end position="250"/>
    </location>
</feature>
<dbReference type="Proteomes" id="UP000003781">
    <property type="component" value="Unassembled WGS sequence"/>
</dbReference>
<dbReference type="InterPro" id="IPR049052">
    <property type="entry name" value="nSTAND1"/>
</dbReference>
<reference evidence="7 8" key="1">
    <citation type="submission" date="2007-03" db="EMBL/GenBank/DDBJ databases">
        <authorList>
            <person name="Stal L."/>
            <person name="Ferriera S."/>
            <person name="Johnson J."/>
            <person name="Kravitz S."/>
            <person name="Beeson K."/>
            <person name="Sutton G."/>
            <person name="Rogers Y.-H."/>
            <person name="Friedman R."/>
            <person name="Frazier M."/>
            <person name="Venter J.C."/>
        </authorList>
    </citation>
    <scope>NUCLEOTIDE SEQUENCE [LARGE SCALE GENOMIC DNA]</scope>
    <source>
        <strain evidence="7 8">CCY0110</strain>
    </source>
</reference>
<feature type="repeat" description="WD" evidence="3">
    <location>
        <begin position="1134"/>
        <end position="1165"/>
    </location>
</feature>
<dbReference type="PANTHER" id="PTHR22847:SF637">
    <property type="entry name" value="WD REPEAT DOMAIN 5B"/>
    <property type="match status" value="1"/>
</dbReference>
<dbReference type="EMBL" id="AAXW01000037">
    <property type="protein sequence ID" value="EAZ89783.1"/>
    <property type="molecule type" value="Genomic_DNA"/>
</dbReference>
<keyword evidence="2" id="KW-0677">Repeat</keyword>
<dbReference type="SUPFAM" id="SSF50978">
    <property type="entry name" value="WD40 repeat-like"/>
    <property type="match status" value="2"/>
</dbReference>
<feature type="repeat" description="WD" evidence="3">
    <location>
        <begin position="1092"/>
        <end position="1124"/>
    </location>
</feature>
<sequence length="1516" mass="171859">MSEFSRDIAVIIGINEYDNGIPKLSTARFDAKKLKEILQKKHGYEVKSFLDKQATSKNIWHYLKQELPEKIKQPEKVRLLFYFAGHGSPPEGEAGEAGYLLPQEAKIGQQDQWLSMKAIHDALIALECHHLLIILDCCYAGAFRFGTRDIGVMPEDISKERYQRYIHYKAGQVIVSTAHNKEAIDIIRDNRGMSENSVHSPFAELLFKALEYGDADYTNDGITTVTELNLYLYEKLLERTKDQKHPQVSRTWFLPFLDQGEFFFQTGDFDPDQLPDAITLNKNNNPYRGLKPFEEAHSNFFFGRTDKIQQLEKRLNNDESFTVILGISGSGKSSLVKAGLIPKLRQNNKKWRILEPIAPESTVFKDLAKAVLPLILESSDPDLYFLQNLGDILKQARKRDKYNEQIKELFAQWRITSPEDKLVLIIKHFHILEKLCESQDQKQSLATLRTIGLNHSRLVLDHFDEIKEYCNNLEQEKLEQFNKKCNQYIKNLSEQWQQNGQQFGKFLLEHCPEDKQVKILLVIDQFEHCINQCTNEQRKQFLNALQAALDNCSQQIRLVLTLRSDFQHYFENSEHLKDYWQNASFPLKQMERDQLRETIEKPALAQVLYFETNDNGKSLVDELLDDIGETPGALPLLSFTLSELYFKYVQKQRGDRTLTWEDYHELGGVTQSLTRRATEEYNNLAKDYDKVDGHVIKVDPLKTQVRQTVLRWVMLRMVNLDGGEKAKRRVLDDELEYGDEKTNQNRELVINRFVDARLLVTGTNLEGNSYVEPIHDVLIREWDKITTWLSTTKKDVTEAQQQSKAQTQKKQRFRFNLPFIGRNKKSGTEQERFNLNLQRDLTDAAFKYEEASEKQSPKVFGLLWDDAPRLPGAEQVLKSDDNWLNKVETEFVKRQIRKANLNRGIVIAVISGLSALTIIAVFFSLVAENRRMNADIIASSLSAKNLPDSEQQLESITSAIRVGKLVKDNNKNIDPDARIQAITALQKVVYNNTSVNSNFRQRNRLEFPVGQTTSIINSVTFSKDGLIGTTYTDGTIALWKADGANLKTFKAHEDTDKGARSISFSPDGETFVSSGDRSVQLWNINGTLIRVLGKHNGSVPSVSFSPNGKIIASASGDGTIKLWNPNGNLLKTIKQAHSPYVHSVEFSPDGTVLASSGSDGMVKFWTADGNFIKEINHGSHVYDVSFSRDGQMIASAGEDRNVKIWKRDGTPIMTFQAAQNLTSHGNAVYEVSFSPDRKIASASQDHTVRIWTLDGILLQTLKADSFYVESVTFSKDGEYLASGGRDGTVKLWSDNQQVQPRLMNSDKKTLSFSQDSQLIAYGTIDNTVEILKTKDLKPFKTIDNYDESIEEVVFSPNSKIIGIANQIDGIVQLGNLDDTPPVFLPTDSTFLNSINFDPKSQVVATGRTLDGKVELWSVDGNFIQSFNTESPAVSDLQFSPDSRLIAIGTWAPFLNAHGTVILGKFNGEKIEHYKTLKGHRNWVTEVSFSSDGEIIASASQDSTIMLWSKNGVSLRL</sequence>
<evidence type="ECO:0000256" key="2">
    <source>
        <dbReference type="ARBA" id="ARBA00022737"/>
    </source>
</evidence>
<keyword evidence="1 3" id="KW-0853">WD repeat</keyword>
<protein>
    <submittedName>
        <fullName evidence="7">Peptidase C14, caspase catalytic subunit p20</fullName>
    </submittedName>
</protein>
<evidence type="ECO:0000313" key="8">
    <source>
        <dbReference type="Proteomes" id="UP000003781"/>
    </source>
</evidence>
<dbReference type="InterPro" id="IPR015943">
    <property type="entry name" value="WD40/YVTN_repeat-like_dom_sf"/>
</dbReference>
<evidence type="ECO:0000256" key="4">
    <source>
        <dbReference type="SAM" id="Phobius"/>
    </source>
</evidence>
<dbReference type="PANTHER" id="PTHR22847">
    <property type="entry name" value="WD40 REPEAT PROTEIN"/>
    <property type="match status" value="1"/>
</dbReference>
<keyword evidence="4" id="KW-0472">Membrane</keyword>
<dbReference type="Gene3D" id="3.40.50.1460">
    <property type="match status" value="1"/>
</dbReference>
<dbReference type="GO" id="GO:0006508">
    <property type="term" value="P:proteolysis"/>
    <property type="evidence" value="ECO:0007669"/>
    <property type="project" value="InterPro"/>
</dbReference>
<dbReference type="Gene3D" id="2.130.10.10">
    <property type="entry name" value="YVTN repeat-like/Quinoprotein amine dehydrogenase"/>
    <property type="match status" value="3"/>
</dbReference>
<organism evidence="7 8">
    <name type="scientific">Crocosphaera chwakensis CCY0110</name>
    <dbReference type="NCBI Taxonomy" id="391612"/>
    <lineage>
        <taxon>Bacteria</taxon>
        <taxon>Bacillati</taxon>
        <taxon>Cyanobacteriota</taxon>
        <taxon>Cyanophyceae</taxon>
        <taxon>Oscillatoriophycideae</taxon>
        <taxon>Chroococcales</taxon>
        <taxon>Aphanothecaceae</taxon>
        <taxon>Crocosphaera</taxon>
        <taxon>Crocosphaera chwakensis</taxon>
    </lineage>
</organism>
<feature type="domain" description="Novel STAND NTPase 1" evidence="6">
    <location>
        <begin position="487"/>
        <end position="806"/>
    </location>
</feature>
<dbReference type="InterPro" id="IPR011600">
    <property type="entry name" value="Pept_C14_caspase"/>
</dbReference>
<dbReference type="InterPro" id="IPR001680">
    <property type="entry name" value="WD40_rpt"/>
</dbReference>
<dbReference type="PRINTS" id="PR00320">
    <property type="entry name" value="GPROTEINBRPT"/>
</dbReference>
<dbReference type="Pfam" id="PF00400">
    <property type="entry name" value="WD40"/>
    <property type="match status" value="7"/>
</dbReference>
<dbReference type="GO" id="GO:0004197">
    <property type="term" value="F:cysteine-type endopeptidase activity"/>
    <property type="evidence" value="ECO:0007669"/>
    <property type="project" value="InterPro"/>
</dbReference>
<feature type="repeat" description="WD" evidence="3">
    <location>
        <begin position="1476"/>
        <end position="1508"/>
    </location>
</feature>
<evidence type="ECO:0000259" key="6">
    <source>
        <dbReference type="Pfam" id="PF20703"/>
    </source>
</evidence>
<proteinExistence type="predicted"/>
<dbReference type="SUPFAM" id="SSF52540">
    <property type="entry name" value="P-loop containing nucleoside triphosphate hydrolases"/>
    <property type="match status" value="1"/>
</dbReference>
<keyword evidence="4" id="KW-1133">Transmembrane helix</keyword>
<dbReference type="PROSITE" id="PS50082">
    <property type="entry name" value="WD_REPEATS_2"/>
    <property type="match status" value="6"/>
</dbReference>
<accession>A3IUU0</accession>
<keyword evidence="8" id="KW-1185">Reference proteome</keyword>
<name>A3IUU0_9CHRO</name>
<dbReference type="PROSITE" id="PS50294">
    <property type="entry name" value="WD_REPEATS_REGION"/>
    <property type="match status" value="6"/>
</dbReference>
<comment type="caution">
    <text evidence="7">The sequence shown here is derived from an EMBL/GenBank/DDBJ whole genome shotgun (WGS) entry which is preliminary data.</text>
</comment>
<feature type="repeat" description="WD" evidence="3">
    <location>
        <begin position="1174"/>
        <end position="1206"/>
    </location>
</feature>
<dbReference type="Pfam" id="PF20703">
    <property type="entry name" value="nSTAND1"/>
    <property type="match status" value="2"/>
</dbReference>
<gene>
    <name evidence="7" type="ORF">CY0110_29229</name>
</gene>
<dbReference type="InterPro" id="IPR029030">
    <property type="entry name" value="Caspase-like_dom_sf"/>
</dbReference>
<dbReference type="eggNOG" id="COG4249">
    <property type="taxonomic scope" value="Bacteria"/>
</dbReference>
<evidence type="ECO:0000256" key="1">
    <source>
        <dbReference type="ARBA" id="ARBA00022574"/>
    </source>
</evidence>
<keyword evidence="4" id="KW-0812">Transmembrane</keyword>
<dbReference type="SUPFAM" id="SSF101908">
    <property type="entry name" value="Putative isomerase YbhE"/>
    <property type="match status" value="1"/>
</dbReference>
<evidence type="ECO:0000256" key="3">
    <source>
        <dbReference type="PROSITE-ProRule" id="PRU00221"/>
    </source>
</evidence>
<dbReference type="Pfam" id="PF00656">
    <property type="entry name" value="Peptidase_C14"/>
    <property type="match status" value="1"/>
</dbReference>
<dbReference type="OrthoDB" id="500003at2"/>
<feature type="domain" description="Novel STAND NTPase 1" evidence="6">
    <location>
        <begin position="286"/>
        <end position="450"/>
    </location>
</feature>
<feature type="transmembrane region" description="Helical" evidence="4">
    <location>
        <begin position="904"/>
        <end position="927"/>
    </location>
</feature>
<dbReference type="SUPFAM" id="SSF52129">
    <property type="entry name" value="Caspase-like"/>
    <property type="match status" value="1"/>
</dbReference>